<evidence type="ECO:0000259" key="6">
    <source>
        <dbReference type="PROSITE" id="PS50102"/>
    </source>
</evidence>
<dbReference type="STRING" id="13370.A0A448YQS4"/>
<feature type="domain" description="RRM" evidence="6">
    <location>
        <begin position="137"/>
        <end position="215"/>
    </location>
</feature>
<dbReference type="Gene3D" id="3.30.70.330">
    <property type="match status" value="1"/>
</dbReference>
<dbReference type="SMART" id="SM00360">
    <property type="entry name" value="RRM"/>
    <property type="match status" value="1"/>
</dbReference>
<dbReference type="EMBL" id="CAACVR010000037">
    <property type="protein sequence ID" value="VEU23236.1"/>
    <property type="molecule type" value="Genomic_DNA"/>
</dbReference>
<evidence type="ECO:0000313" key="7">
    <source>
        <dbReference type="EMBL" id="VEU23236.1"/>
    </source>
</evidence>
<feature type="region of interest" description="Disordered" evidence="5">
    <location>
        <begin position="1"/>
        <end position="109"/>
    </location>
</feature>
<name>A0A448YQS4_BRENA</name>
<dbReference type="Pfam" id="PF00076">
    <property type="entry name" value="RRM_1"/>
    <property type="match status" value="1"/>
</dbReference>
<feature type="compositionally biased region" description="Acidic residues" evidence="5">
    <location>
        <begin position="51"/>
        <end position="100"/>
    </location>
</feature>
<keyword evidence="2 4" id="KW-0694">RNA-binding</keyword>
<dbReference type="CDD" id="cd12307">
    <property type="entry name" value="RRM_NIFK_like"/>
    <property type="match status" value="1"/>
</dbReference>
<evidence type="ECO:0000256" key="3">
    <source>
        <dbReference type="ARBA" id="ARBA00023242"/>
    </source>
</evidence>
<dbReference type="InterPro" id="IPR000504">
    <property type="entry name" value="RRM_dom"/>
</dbReference>
<dbReference type="InterPro" id="IPR012677">
    <property type="entry name" value="Nucleotide-bd_a/b_plait_sf"/>
</dbReference>
<dbReference type="PANTHER" id="PTHR46754">
    <property type="entry name" value="MKI67 FHA DOMAIN-INTERACTING NUCLEOLAR PHOSPHOPROTEIN"/>
    <property type="match status" value="1"/>
</dbReference>
<dbReference type="GO" id="GO:0003723">
    <property type="term" value="F:RNA binding"/>
    <property type="evidence" value="ECO:0007669"/>
    <property type="project" value="UniProtKB-UniRule"/>
</dbReference>
<feature type="compositionally biased region" description="Basic and acidic residues" evidence="5">
    <location>
        <begin position="21"/>
        <end position="50"/>
    </location>
</feature>
<keyword evidence="8" id="KW-1185">Reference proteome</keyword>
<protein>
    <submittedName>
        <fullName evidence="7">DEKNAAC104358</fullName>
    </submittedName>
</protein>
<accession>A0A448YQS4</accession>
<dbReference type="InParanoid" id="A0A448YQS4"/>
<sequence>MARKGAKGVTKNSKSVGSRRSKVEKVEKVKEVEKKEDVNELDKDEIKLLDSEESESEEDVDEEAEVAEELEEDEDVQEDVQEDEDEPEQEESEEPEEQEQSENPQVPDAIVPVNIHTINKPKLQSKKQKGSKNEKKGVIYVGRIPHGFYEAELRKYFSQFGEITRLRLSRNKKTGQSKHYAFIEFSSNEVAKIAAETMNNYLLFSHLLRCSVIPPEKIHDELFNGANTKFKPLPWVKISQRENDKPKTRDHWKALEKKAENSLKEKQKKLTDAGIDFDLSELRS</sequence>
<proteinExistence type="predicted"/>
<dbReference type="PROSITE" id="PS50102">
    <property type="entry name" value="RRM"/>
    <property type="match status" value="1"/>
</dbReference>
<dbReference type="InterPro" id="IPR035979">
    <property type="entry name" value="RBD_domain_sf"/>
</dbReference>
<evidence type="ECO:0000256" key="4">
    <source>
        <dbReference type="PROSITE-ProRule" id="PRU00176"/>
    </source>
</evidence>
<gene>
    <name evidence="7" type="ORF">BRENAR_LOCUS3967</name>
</gene>
<dbReference type="FunCoup" id="A0A448YQS4">
    <property type="interactions" value="860"/>
</dbReference>
<dbReference type="AlphaFoldDB" id="A0A448YQS4"/>
<comment type="subcellular location">
    <subcellularLocation>
        <location evidence="1">Nucleus</location>
        <location evidence="1">Nucleolus</location>
    </subcellularLocation>
</comment>
<dbReference type="OrthoDB" id="21467at2759"/>
<evidence type="ECO:0000256" key="2">
    <source>
        <dbReference type="ARBA" id="ARBA00022884"/>
    </source>
</evidence>
<reference evidence="7 8" key="1">
    <citation type="submission" date="2018-12" db="EMBL/GenBank/DDBJ databases">
        <authorList>
            <person name="Tiukova I."/>
            <person name="Dainat J."/>
        </authorList>
    </citation>
    <scope>NUCLEOTIDE SEQUENCE [LARGE SCALE GENOMIC DNA]</scope>
</reference>
<evidence type="ECO:0000313" key="8">
    <source>
        <dbReference type="Proteomes" id="UP000290900"/>
    </source>
</evidence>
<keyword evidence="3" id="KW-0539">Nucleus</keyword>
<dbReference type="SUPFAM" id="SSF54928">
    <property type="entry name" value="RNA-binding domain, RBD"/>
    <property type="match status" value="1"/>
</dbReference>
<evidence type="ECO:0000256" key="1">
    <source>
        <dbReference type="ARBA" id="ARBA00004604"/>
    </source>
</evidence>
<dbReference type="Proteomes" id="UP000290900">
    <property type="component" value="Unassembled WGS sequence"/>
</dbReference>
<evidence type="ECO:0000256" key="5">
    <source>
        <dbReference type="SAM" id="MobiDB-lite"/>
    </source>
</evidence>
<dbReference type="GO" id="GO:0005730">
    <property type="term" value="C:nucleolus"/>
    <property type="evidence" value="ECO:0007669"/>
    <property type="project" value="UniProtKB-SubCell"/>
</dbReference>
<organism evidence="7 8">
    <name type="scientific">Brettanomyces naardenensis</name>
    <name type="common">Yeast</name>
    <dbReference type="NCBI Taxonomy" id="13370"/>
    <lineage>
        <taxon>Eukaryota</taxon>
        <taxon>Fungi</taxon>
        <taxon>Dikarya</taxon>
        <taxon>Ascomycota</taxon>
        <taxon>Saccharomycotina</taxon>
        <taxon>Pichiomycetes</taxon>
        <taxon>Pichiales</taxon>
        <taxon>Pichiaceae</taxon>
        <taxon>Brettanomyces</taxon>
    </lineage>
</organism>